<dbReference type="EMBL" id="MTCY01000058">
    <property type="protein sequence ID" value="OWP74756.1"/>
    <property type="molecule type" value="Genomic_DNA"/>
</dbReference>
<accession>A0A246G7Y3</accession>
<dbReference type="AlphaFoldDB" id="A0A246G7Y3"/>
<name>A0A246G7Y3_9FLAO</name>
<protein>
    <submittedName>
        <fullName evidence="1">Uncharacterized protein</fullName>
    </submittedName>
</protein>
<evidence type="ECO:0000313" key="1">
    <source>
        <dbReference type="EMBL" id="OWP74756.1"/>
    </source>
</evidence>
<dbReference type="Proteomes" id="UP000198034">
    <property type="component" value="Unassembled WGS sequence"/>
</dbReference>
<evidence type="ECO:0000313" key="2">
    <source>
        <dbReference type="Proteomes" id="UP000198034"/>
    </source>
</evidence>
<gene>
    <name evidence="1" type="ORF">BWK62_13530</name>
</gene>
<sequence length="86" mass="10175">MIRGLRLLPIKISISDFYKKDFLGLPSTIISDVFTYGFLNASQIFHDAIKNIILIPFKFNAYTVPMRYLYMLFFQHGVKKQIKIRR</sequence>
<comment type="caution">
    <text evidence="1">The sequence shown here is derived from an EMBL/GenBank/DDBJ whole genome shotgun (WGS) entry which is preliminary data.</text>
</comment>
<organism evidence="1 2">
    <name type="scientific">Flavobacterium columnare</name>
    <dbReference type="NCBI Taxonomy" id="996"/>
    <lineage>
        <taxon>Bacteria</taxon>
        <taxon>Pseudomonadati</taxon>
        <taxon>Bacteroidota</taxon>
        <taxon>Flavobacteriia</taxon>
        <taxon>Flavobacteriales</taxon>
        <taxon>Flavobacteriaceae</taxon>
        <taxon>Flavobacterium</taxon>
    </lineage>
</organism>
<reference evidence="1 2" key="1">
    <citation type="journal article" date="2017" name="Infect. Genet. Evol.">
        <title>Comparative genome analysis of fish pathogen Flavobacterium columnare reveals extensive sequence diversity within the species.</title>
        <authorList>
            <person name="Kayansamruaj P."/>
            <person name="Dong H.T."/>
            <person name="Hirono I."/>
            <person name="Kondo H."/>
            <person name="Senapin S."/>
            <person name="Rodkhum C."/>
        </authorList>
    </citation>
    <scope>NUCLEOTIDE SEQUENCE [LARGE SCALE GENOMIC DNA]</scope>
    <source>
        <strain evidence="1 2">1214</strain>
    </source>
</reference>
<proteinExistence type="predicted"/>